<gene>
    <name evidence="2" type="ORF">UFOPK1421_01320</name>
    <name evidence="3" type="ORF">UFOPK2921_01355</name>
    <name evidence="4" type="ORF">UFOPK4422_01185</name>
</gene>
<accession>A0A6J6CKG1</accession>
<protein>
    <submittedName>
        <fullName evidence="2">Unannotated protein</fullName>
    </submittedName>
</protein>
<dbReference type="InterPro" id="IPR021414">
    <property type="entry name" value="DUF3054"/>
</dbReference>
<organism evidence="2">
    <name type="scientific">freshwater metagenome</name>
    <dbReference type="NCBI Taxonomy" id="449393"/>
    <lineage>
        <taxon>unclassified sequences</taxon>
        <taxon>metagenomes</taxon>
        <taxon>ecological metagenomes</taxon>
    </lineage>
</organism>
<sequence>MNKSKMILWSAVADAASIVIFVAIGRKNHDEGEAASGIFRVAAPFLLALLAGWVIARAWKEPLSQKSGVLISLTTIVLGMVLRKIVFDDGTATAFIIVATVFLGTFFNGWRLLARTRLARSN</sequence>
<keyword evidence="1" id="KW-1133">Transmembrane helix</keyword>
<feature type="transmembrane region" description="Helical" evidence="1">
    <location>
        <begin position="7"/>
        <end position="25"/>
    </location>
</feature>
<evidence type="ECO:0000313" key="3">
    <source>
        <dbReference type="EMBL" id="CAB4789484.1"/>
    </source>
</evidence>
<proteinExistence type="predicted"/>
<feature type="transmembrane region" description="Helical" evidence="1">
    <location>
        <begin position="37"/>
        <end position="56"/>
    </location>
</feature>
<feature type="transmembrane region" description="Helical" evidence="1">
    <location>
        <begin position="92"/>
        <end position="113"/>
    </location>
</feature>
<name>A0A6J6CKG1_9ZZZZ</name>
<evidence type="ECO:0000313" key="2">
    <source>
        <dbReference type="EMBL" id="CAB4551625.1"/>
    </source>
</evidence>
<evidence type="ECO:0000256" key="1">
    <source>
        <dbReference type="SAM" id="Phobius"/>
    </source>
</evidence>
<reference evidence="2" key="1">
    <citation type="submission" date="2020-05" db="EMBL/GenBank/DDBJ databases">
        <authorList>
            <person name="Chiriac C."/>
            <person name="Salcher M."/>
            <person name="Ghai R."/>
            <person name="Kavagutti S V."/>
        </authorList>
    </citation>
    <scope>NUCLEOTIDE SEQUENCE</scope>
</reference>
<dbReference type="Pfam" id="PF11255">
    <property type="entry name" value="DUF3054"/>
    <property type="match status" value="1"/>
</dbReference>
<feature type="transmembrane region" description="Helical" evidence="1">
    <location>
        <begin position="68"/>
        <end position="86"/>
    </location>
</feature>
<dbReference type="AlphaFoldDB" id="A0A6J6CKG1"/>
<keyword evidence="1" id="KW-0812">Transmembrane</keyword>
<dbReference type="EMBL" id="CAFBRX010000128">
    <property type="protein sequence ID" value="CAB5128707.1"/>
    <property type="molecule type" value="Genomic_DNA"/>
</dbReference>
<dbReference type="EMBL" id="CAEZSL010000174">
    <property type="protein sequence ID" value="CAB4551625.1"/>
    <property type="molecule type" value="Genomic_DNA"/>
</dbReference>
<dbReference type="EMBL" id="CAEZZV010000221">
    <property type="protein sequence ID" value="CAB4789484.1"/>
    <property type="molecule type" value="Genomic_DNA"/>
</dbReference>
<evidence type="ECO:0000313" key="4">
    <source>
        <dbReference type="EMBL" id="CAB5128707.1"/>
    </source>
</evidence>
<keyword evidence="1" id="KW-0472">Membrane</keyword>